<dbReference type="EMBL" id="BDGJ01000142">
    <property type="protein sequence ID" value="GAW93420.1"/>
    <property type="molecule type" value="Genomic_DNA"/>
</dbReference>
<name>A0A1Z5HVX3_9FIRM</name>
<evidence type="ECO:0000313" key="1">
    <source>
        <dbReference type="EMBL" id="GAW93420.1"/>
    </source>
</evidence>
<dbReference type="AlphaFoldDB" id="A0A1Z5HVX3"/>
<gene>
    <name evidence="1" type="ORF">KKC1_25540</name>
</gene>
<protein>
    <submittedName>
        <fullName evidence="1">Uncharacterized protein</fullName>
    </submittedName>
</protein>
<sequence length="38" mass="4369">MGLTSLLRILLPTRIIRDGYREAGDVFFAAKNRRTFSI</sequence>
<organism evidence="1 2">
    <name type="scientific">Calderihabitans maritimus</name>
    <dbReference type="NCBI Taxonomy" id="1246530"/>
    <lineage>
        <taxon>Bacteria</taxon>
        <taxon>Bacillati</taxon>
        <taxon>Bacillota</taxon>
        <taxon>Clostridia</taxon>
        <taxon>Neomoorellales</taxon>
        <taxon>Calderihabitantaceae</taxon>
        <taxon>Calderihabitans</taxon>
    </lineage>
</organism>
<proteinExistence type="predicted"/>
<reference evidence="2" key="1">
    <citation type="journal article" date="2017" name="Appl. Environ. Microbiol.">
        <title>Genomic Analysis of Calderihabitans maritimus KKC1, a Thermophilic, Hydrogenogenic, Carboxydotrophic Bacterium Isolated from Marine Sediment.</title>
        <authorList>
            <person name="Omae K."/>
            <person name="Yoneda Y."/>
            <person name="Fukuyama Y."/>
            <person name="Yoshida T."/>
            <person name="Sako Y."/>
        </authorList>
    </citation>
    <scope>NUCLEOTIDE SEQUENCE [LARGE SCALE GENOMIC DNA]</scope>
    <source>
        <strain evidence="2">KKC1</strain>
    </source>
</reference>
<dbReference type="Proteomes" id="UP000197032">
    <property type="component" value="Unassembled WGS sequence"/>
</dbReference>
<comment type="caution">
    <text evidence="1">The sequence shown here is derived from an EMBL/GenBank/DDBJ whole genome shotgun (WGS) entry which is preliminary data.</text>
</comment>
<accession>A0A1Z5HVX3</accession>
<evidence type="ECO:0000313" key="2">
    <source>
        <dbReference type="Proteomes" id="UP000197032"/>
    </source>
</evidence>
<keyword evidence="2" id="KW-1185">Reference proteome</keyword>